<dbReference type="KEGG" id="naer:MJ1_0455"/>
<dbReference type="EMBL" id="AP019769">
    <property type="protein sequence ID" value="BBL45613.1"/>
    <property type="molecule type" value="Genomic_DNA"/>
</dbReference>
<reference evidence="2" key="1">
    <citation type="journal article" date="2022" name="Int. J. Syst. Evol. Microbiol.">
        <title>Nanobdella aerobiophila gen. nov., sp. nov., a thermoacidophilic, obligate ectosymbiotic archaeon, and proposal of Nanobdellaceae fam. nov., Nanobdellales ord. nov. and Nanobdellia class. nov.</title>
        <authorList>
            <person name="Kato S."/>
            <person name="Ogasawara A."/>
            <person name="Itoh T."/>
            <person name="Sakai H.D."/>
            <person name="Shimizu M."/>
            <person name="Yuki M."/>
            <person name="Kaneko M."/>
            <person name="Takashina T."/>
            <person name="Ohkuma M."/>
        </authorList>
    </citation>
    <scope>NUCLEOTIDE SEQUENCE [LARGE SCALE GENOMIC DNA]</scope>
    <source>
        <strain evidence="2">MJ1</strain>
    </source>
</reference>
<dbReference type="RefSeq" id="WP_258392930.1">
    <property type="nucleotide sequence ID" value="NZ_AP019769.1"/>
</dbReference>
<gene>
    <name evidence="1" type="ORF">MJ1_0455</name>
</gene>
<evidence type="ECO:0000313" key="2">
    <source>
        <dbReference type="Proteomes" id="UP001055553"/>
    </source>
</evidence>
<evidence type="ECO:0000313" key="1">
    <source>
        <dbReference type="EMBL" id="BBL45613.1"/>
    </source>
</evidence>
<dbReference type="GeneID" id="74568402"/>
<name>A0A915SCR9_9ARCH</name>
<protein>
    <submittedName>
        <fullName evidence="1">Uncharacterized protein</fullName>
    </submittedName>
</protein>
<proteinExistence type="predicted"/>
<dbReference type="AlphaFoldDB" id="A0A915SCR9"/>
<dbReference type="Proteomes" id="UP001055553">
    <property type="component" value="Chromosome"/>
</dbReference>
<accession>A0A915SCR9</accession>
<sequence length="80" mass="9590">MYRIYPLCGKKDFSIRFNKNLNIKRLRDYFNDYEIIDESDDTINMRKGEKNILGFSYGEVIFTNFDLEDINKFASSIDKE</sequence>
<organism evidence="1 2">
    <name type="scientific">Nanobdella aerobiophila</name>
    <dbReference type="NCBI Taxonomy" id="2586965"/>
    <lineage>
        <taxon>Archaea</taxon>
        <taxon>Nanobdellota</taxon>
        <taxon>Nanobdellia</taxon>
        <taxon>Nanobdellales</taxon>
        <taxon>Nanobdellaceae</taxon>
        <taxon>Nanobdella</taxon>
    </lineage>
</organism>
<keyword evidence="2" id="KW-1185">Reference proteome</keyword>